<proteinExistence type="inferred from homology"/>
<gene>
    <name evidence="11" type="ORF">SAMN03097708_02730</name>
</gene>
<evidence type="ECO:0000256" key="2">
    <source>
        <dbReference type="ARBA" id="ARBA00008358"/>
    </source>
</evidence>
<evidence type="ECO:0000256" key="7">
    <source>
        <dbReference type="ARBA" id="ARBA00022989"/>
    </source>
</evidence>
<keyword evidence="3" id="KW-1003">Cell membrane</keyword>
<keyword evidence="8" id="KW-0472">Membrane</keyword>
<name>A0A1G5QUH7_9GAMM</name>
<keyword evidence="5 9" id="KW-0997">Cell inner membrane</keyword>
<evidence type="ECO:0000313" key="11">
    <source>
        <dbReference type="EMBL" id="SCZ64881.1"/>
    </source>
</evidence>
<dbReference type="Gene3D" id="3.30.1300.30">
    <property type="entry name" value="GSPII I/J protein-like"/>
    <property type="match status" value="1"/>
</dbReference>
<dbReference type="PROSITE" id="PS00409">
    <property type="entry name" value="PROKAR_NTER_METHYL"/>
    <property type="match status" value="1"/>
</dbReference>
<evidence type="ECO:0000256" key="4">
    <source>
        <dbReference type="ARBA" id="ARBA00022481"/>
    </source>
</evidence>
<protein>
    <recommendedName>
        <fullName evidence="9">Type II secretion system protein I</fullName>
        <shortName evidence="9">T2SS minor pseudopilin I</shortName>
    </recommendedName>
</protein>
<dbReference type="STRING" id="415747.SAMN03097708_02730"/>
<dbReference type="GO" id="GO:0015627">
    <property type="term" value="C:type II protein secretion system complex"/>
    <property type="evidence" value="ECO:0007669"/>
    <property type="project" value="UniProtKB-UniRule"/>
</dbReference>
<comment type="subunit">
    <text evidence="9">Type II secretion is composed of four main components: the outer membrane complex, the inner membrane complex, the cytoplasmic secretion ATPase and the periplasm-spanning pseudopilus.</text>
</comment>
<keyword evidence="4 9" id="KW-0488">Methylation</keyword>
<comment type="subcellular location">
    <subcellularLocation>
        <location evidence="1 9">Cell inner membrane</location>
        <topology evidence="1 9">Single-pass membrane protein</topology>
    </subcellularLocation>
</comment>
<evidence type="ECO:0000259" key="10">
    <source>
        <dbReference type="Pfam" id="PF02501"/>
    </source>
</evidence>
<accession>A0A1G5QUH7</accession>
<dbReference type="PANTHER" id="PTHR38779:SF2">
    <property type="entry name" value="TYPE II SECRETION SYSTEM PROTEIN I-RELATED"/>
    <property type="match status" value="1"/>
</dbReference>
<dbReference type="InterPro" id="IPR003413">
    <property type="entry name" value="T2SS_GspI_C"/>
</dbReference>
<dbReference type="Proteomes" id="UP000199648">
    <property type="component" value="Unassembled WGS sequence"/>
</dbReference>
<keyword evidence="6" id="KW-0812">Transmembrane</keyword>
<dbReference type="OrthoDB" id="6121517at2"/>
<sequence length="132" mass="15016">MHLLASMAKPQRQTGFTLLEVLVALAVLALALGTLIKVGGDNANNAAYLRDKTFAHWVAMNRISELRLEEQWPATGRRRGDSEMGNREWHWEAEISATSDKAIRRIEVSIFPLEQRENPLVRRIGFLPEPQR</sequence>
<dbReference type="Pfam" id="PF02501">
    <property type="entry name" value="T2SSI"/>
    <property type="match status" value="1"/>
</dbReference>
<evidence type="ECO:0000256" key="1">
    <source>
        <dbReference type="ARBA" id="ARBA00004377"/>
    </source>
</evidence>
<evidence type="ECO:0000256" key="5">
    <source>
        <dbReference type="ARBA" id="ARBA00022519"/>
    </source>
</evidence>
<dbReference type="InterPro" id="IPR045584">
    <property type="entry name" value="Pilin-like"/>
</dbReference>
<dbReference type="NCBIfam" id="TIGR02532">
    <property type="entry name" value="IV_pilin_GFxxxE"/>
    <property type="match status" value="1"/>
</dbReference>
<keyword evidence="12" id="KW-1185">Reference proteome</keyword>
<dbReference type="InterPro" id="IPR012902">
    <property type="entry name" value="N_methyl_site"/>
</dbReference>
<comment type="function">
    <text evidence="9">Component of the type II secretion system required for the energy-dependent secretion of extracellular factors such as proteases and toxins from the periplasm.</text>
</comment>
<evidence type="ECO:0000256" key="6">
    <source>
        <dbReference type="ARBA" id="ARBA00022692"/>
    </source>
</evidence>
<dbReference type="SUPFAM" id="SSF54523">
    <property type="entry name" value="Pili subunits"/>
    <property type="match status" value="1"/>
</dbReference>
<comment type="similarity">
    <text evidence="2 9">Belongs to the GSP I family.</text>
</comment>
<reference evidence="11 12" key="1">
    <citation type="submission" date="2016-10" db="EMBL/GenBank/DDBJ databases">
        <authorList>
            <person name="de Groot N.N."/>
        </authorList>
    </citation>
    <scope>NUCLEOTIDE SEQUENCE [LARGE SCALE GENOMIC DNA]</scope>
    <source>
        <strain evidence="11 12">HLD2</strain>
    </source>
</reference>
<dbReference type="AlphaFoldDB" id="A0A1G5QUH7"/>
<dbReference type="EMBL" id="FMWD01000009">
    <property type="protein sequence ID" value="SCZ64881.1"/>
    <property type="molecule type" value="Genomic_DNA"/>
</dbReference>
<evidence type="ECO:0000256" key="8">
    <source>
        <dbReference type="ARBA" id="ARBA00023136"/>
    </source>
</evidence>
<evidence type="ECO:0000313" key="12">
    <source>
        <dbReference type="Proteomes" id="UP000199648"/>
    </source>
</evidence>
<dbReference type="GO" id="GO:0005886">
    <property type="term" value="C:plasma membrane"/>
    <property type="evidence" value="ECO:0007669"/>
    <property type="project" value="UniProtKB-SubCell"/>
</dbReference>
<dbReference type="PANTHER" id="PTHR38779">
    <property type="entry name" value="TYPE II SECRETION SYSTEM PROTEIN I-RELATED"/>
    <property type="match status" value="1"/>
</dbReference>
<organism evidence="11 12">
    <name type="scientific">Thiohalomonas denitrificans</name>
    <dbReference type="NCBI Taxonomy" id="415747"/>
    <lineage>
        <taxon>Bacteria</taxon>
        <taxon>Pseudomonadati</taxon>
        <taxon>Pseudomonadota</taxon>
        <taxon>Gammaproteobacteria</taxon>
        <taxon>Thiohalomonadales</taxon>
        <taxon>Thiohalomonadaceae</taxon>
        <taxon>Thiohalomonas</taxon>
    </lineage>
</organism>
<dbReference type="Pfam" id="PF07963">
    <property type="entry name" value="N_methyl"/>
    <property type="match status" value="1"/>
</dbReference>
<feature type="domain" description="Type II secretion system protein GspI C-terminal" evidence="10">
    <location>
        <begin position="49"/>
        <end position="126"/>
    </location>
</feature>
<dbReference type="NCBIfam" id="TIGR01707">
    <property type="entry name" value="gspI"/>
    <property type="match status" value="1"/>
</dbReference>
<keyword evidence="7" id="KW-1133">Transmembrane helix</keyword>
<evidence type="ECO:0000256" key="9">
    <source>
        <dbReference type="RuleBase" id="RU368030"/>
    </source>
</evidence>
<comment type="PTM">
    <text evidence="9">Cleaved by prepilin peptidase.</text>
</comment>
<evidence type="ECO:0000256" key="3">
    <source>
        <dbReference type="ARBA" id="ARBA00022475"/>
    </source>
</evidence>
<dbReference type="InterPro" id="IPR010052">
    <property type="entry name" value="T2SS_protein-GspI"/>
</dbReference>
<dbReference type="GO" id="GO:0015628">
    <property type="term" value="P:protein secretion by the type II secretion system"/>
    <property type="evidence" value="ECO:0007669"/>
    <property type="project" value="UniProtKB-UniRule"/>
</dbReference>